<dbReference type="Pfam" id="PF07585">
    <property type="entry name" value="BBP7"/>
    <property type="match status" value="1"/>
</dbReference>
<keyword evidence="3" id="KW-1185">Reference proteome</keyword>
<reference evidence="2 3" key="1">
    <citation type="submission" date="2019-02" db="EMBL/GenBank/DDBJ databases">
        <title>Deep-cultivation of Planctomycetes and their phenomic and genomic characterization uncovers novel biology.</title>
        <authorList>
            <person name="Wiegand S."/>
            <person name="Jogler M."/>
            <person name="Boedeker C."/>
            <person name="Pinto D."/>
            <person name="Vollmers J."/>
            <person name="Rivas-Marin E."/>
            <person name="Kohn T."/>
            <person name="Peeters S.H."/>
            <person name="Heuer A."/>
            <person name="Rast P."/>
            <person name="Oberbeckmann S."/>
            <person name="Bunk B."/>
            <person name="Jeske O."/>
            <person name="Meyerdierks A."/>
            <person name="Storesund J.E."/>
            <person name="Kallscheuer N."/>
            <person name="Luecker S."/>
            <person name="Lage O.M."/>
            <person name="Pohl T."/>
            <person name="Merkel B.J."/>
            <person name="Hornburger P."/>
            <person name="Mueller R.-W."/>
            <person name="Bruemmer F."/>
            <person name="Labrenz M."/>
            <person name="Spormann A.M."/>
            <person name="Op den Camp H."/>
            <person name="Overmann J."/>
            <person name="Amann R."/>
            <person name="Jetten M.S.M."/>
            <person name="Mascher T."/>
            <person name="Medema M.H."/>
            <person name="Devos D.P."/>
            <person name="Kaster A.-K."/>
            <person name="Ovreas L."/>
            <person name="Rohde M."/>
            <person name="Galperin M.Y."/>
            <person name="Jogler C."/>
        </authorList>
    </citation>
    <scope>NUCLEOTIDE SEQUENCE [LARGE SCALE GENOMIC DNA]</scope>
    <source>
        <strain evidence="2 3">Mal33</strain>
    </source>
</reference>
<dbReference type="EMBL" id="CP036318">
    <property type="protein sequence ID" value="QDV55899.1"/>
    <property type="molecule type" value="Genomic_DNA"/>
</dbReference>
<dbReference type="Proteomes" id="UP000316770">
    <property type="component" value="Chromosome"/>
</dbReference>
<evidence type="ECO:0000256" key="1">
    <source>
        <dbReference type="SAM" id="SignalP"/>
    </source>
</evidence>
<keyword evidence="1" id="KW-0732">Signal</keyword>
<dbReference type="InterPro" id="IPR011446">
    <property type="entry name" value="BBP7"/>
</dbReference>
<protein>
    <submittedName>
        <fullName evidence="2">Legionella pneumophila major outer membrane protein</fullName>
    </submittedName>
</protein>
<evidence type="ECO:0000313" key="2">
    <source>
        <dbReference type="EMBL" id="QDV55899.1"/>
    </source>
</evidence>
<name>A0A518IS27_9BACT</name>
<organism evidence="2 3">
    <name type="scientific">Rosistilla oblonga</name>
    <dbReference type="NCBI Taxonomy" id="2527990"/>
    <lineage>
        <taxon>Bacteria</taxon>
        <taxon>Pseudomonadati</taxon>
        <taxon>Planctomycetota</taxon>
        <taxon>Planctomycetia</taxon>
        <taxon>Pirellulales</taxon>
        <taxon>Pirellulaceae</taxon>
        <taxon>Rosistilla</taxon>
    </lineage>
</organism>
<dbReference type="SUPFAM" id="SSF56935">
    <property type="entry name" value="Porins"/>
    <property type="match status" value="1"/>
</dbReference>
<proteinExistence type="predicted"/>
<feature type="signal peptide" evidence="1">
    <location>
        <begin position="1"/>
        <end position="27"/>
    </location>
</feature>
<feature type="chain" id="PRO_5022184763" evidence="1">
    <location>
        <begin position="28"/>
        <end position="323"/>
    </location>
</feature>
<evidence type="ECO:0000313" key="3">
    <source>
        <dbReference type="Proteomes" id="UP000316770"/>
    </source>
</evidence>
<gene>
    <name evidence="2" type="ORF">Mal33_18780</name>
</gene>
<sequence precursor="true">MLKFHQKRFQVAAWFLLSMGLTSIAQGQFGCDASSGCDAVGCGATTRWSFGAKALFLERADDDVRIFSGANGNFDSDEFDLGFQAGYELNGRYNLNDSNALTVRWMSVDRWSDSHGDLVGPAGNATLNATAPVTFPGVTSIDGVHRSDLHSLELGISRRLTESVRLTTGFRYLEIDDRIGFRLDAAATPTTIDTAAQNRLYGGQIGLESELFRKGKWSLDGFGQVGLFGNAAKQSTLLDTGVVQIRDAGDRGKFSFLAELGLNARRSLTSQLDLVAGYQVMWVTSVAVASDELVHSNFIAPHGVDASDSVFYHGATVGLEYHY</sequence>
<dbReference type="AlphaFoldDB" id="A0A518IS27"/>
<accession>A0A518IS27</accession>